<sequence>MNTEDLTEDSTFYKIRQRKHRLIRSSNERTYAVIQATNLLLDEKDEPVHGGSRPGKQPN</sequence>
<comment type="caution">
    <text evidence="1">The sequence shown here is derived from an EMBL/GenBank/DDBJ whole genome shotgun (WGS) entry which is preliminary data.</text>
</comment>
<accession>A0A5B0MPH4</accession>
<dbReference type="EMBL" id="VSWC01000144">
    <property type="protein sequence ID" value="KAA1077926.1"/>
    <property type="molecule type" value="Genomic_DNA"/>
</dbReference>
<gene>
    <name evidence="1" type="ORF">PGT21_024017</name>
    <name evidence="2" type="ORF">PGTUg99_010305</name>
</gene>
<keyword evidence="3" id="KW-1185">Reference proteome</keyword>
<dbReference type="AlphaFoldDB" id="A0A5B0MPH4"/>
<evidence type="ECO:0000313" key="4">
    <source>
        <dbReference type="Proteomes" id="UP000325313"/>
    </source>
</evidence>
<organism evidence="1 3">
    <name type="scientific">Puccinia graminis f. sp. tritici</name>
    <dbReference type="NCBI Taxonomy" id="56615"/>
    <lineage>
        <taxon>Eukaryota</taxon>
        <taxon>Fungi</taxon>
        <taxon>Dikarya</taxon>
        <taxon>Basidiomycota</taxon>
        <taxon>Pucciniomycotina</taxon>
        <taxon>Pucciniomycetes</taxon>
        <taxon>Pucciniales</taxon>
        <taxon>Pucciniaceae</taxon>
        <taxon>Puccinia</taxon>
    </lineage>
</organism>
<dbReference type="Proteomes" id="UP000324748">
    <property type="component" value="Unassembled WGS sequence"/>
</dbReference>
<evidence type="ECO:0000313" key="2">
    <source>
        <dbReference type="EMBL" id="KAA1102535.1"/>
    </source>
</evidence>
<dbReference type="Proteomes" id="UP000325313">
    <property type="component" value="Unassembled WGS sequence"/>
</dbReference>
<proteinExistence type="predicted"/>
<evidence type="ECO:0000313" key="1">
    <source>
        <dbReference type="EMBL" id="KAA1077926.1"/>
    </source>
</evidence>
<name>A0A5B0MPH4_PUCGR</name>
<protein>
    <submittedName>
        <fullName evidence="1">Uncharacterized protein</fullName>
    </submittedName>
</protein>
<dbReference type="EMBL" id="VDEP01000337">
    <property type="protein sequence ID" value="KAA1102535.1"/>
    <property type="molecule type" value="Genomic_DNA"/>
</dbReference>
<evidence type="ECO:0000313" key="3">
    <source>
        <dbReference type="Proteomes" id="UP000324748"/>
    </source>
</evidence>
<reference evidence="3 4" key="1">
    <citation type="submission" date="2019-05" db="EMBL/GenBank/DDBJ databases">
        <title>Emergence of the Ug99 lineage of the wheat stem rust pathogen through somatic hybridization.</title>
        <authorList>
            <person name="Li F."/>
            <person name="Upadhyaya N.M."/>
            <person name="Sperschneider J."/>
            <person name="Matny O."/>
            <person name="Nguyen-Phuc H."/>
            <person name="Mago R."/>
            <person name="Raley C."/>
            <person name="Miller M.E."/>
            <person name="Silverstein K.A.T."/>
            <person name="Henningsen E."/>
            <person name="Hirsch C.D."/>
            <person name="Visser B."/>
            <person name="Pretorius Z.A."/>
            <person name="Steffenson B.J."/>
            <person name="Schwessinger B."/>
            <person name="Dodds P.N."/>
            <person name="Figueroa M."/>
        </authorList>
    </citation>
    <scope>NUCLEOTIDE SEQUENCE [LARGE SCALE GENOMIC DNA]</scope>
    <source>
        <strain evidence="1">21-0</strain>
        <strain evidence="2 4">Ug99</strain>
    </source>
</reference>